<sequence>MDKFSKLPEGCISQILSMTSPADACRSSAISTLFNAAADSDSMWESFLPSDYRQIVSRSVSPVVFSTKKQLYFSLCESPLLLDGGKLGFALDRESGKKCYILPARELDIAWKGDTRYWVWISLPESRFSEVAQLLNVWWLDIWGTIDTAMLSANTTYAAYLIFKITDQRHSGFESLPVKASVRFLKEGEECEDDKSSTVSLTMQPLRSQRRGERENGRFPQIRRDGWMEIELGKFHNDEGDDGEVEMRLREFRQLKGGLIVEGIEVRPKVGG</sequence>
<proteinExistence type="predicted"/>
<gene>
    <name evidence="1" type="ORF">Vadar_020449</name>
</gene>
<comment type="caution">
    <text evidence="1">The sequence shown here is derived from an EMBL/GenBank/DDBJ whole genome shotgun (WGS) entry which is preliminary data.</text>
</comment>
<protein>
    <submittedName>
        <fullName evidence="1">Uncharacterized protein</fullName>
    </submittedName>
</protein>
<evidence type="ECO:0000313" key="1">
    <source>
        <dbReference type="EMBL" id="KAH7858143.1"/>
    </source>
</evidence>
<dbReference type="EMBL" id="CM037153">
    <property type="protein sequence ID" value="KAH7858143.1"/>
    <property type="molecule type" value="Genomic_DNA"/>
</dbReference>
<keyword evidence="2" id="KW-1185">Reference proteome</keyword>
<reference evidence="1 2" key="1">
    <citation type="journal article" date="2021" name="Hortic Res">
        <title>High-quality reference genome and annotation aids understanding of berry development for evergreen blueberry (Vaccinium darrowii).</title>
        <authorList>
            <person name="Yu J."/>
            <person name="Hulse-Kemp A.M."/>
            <person name="Babiker E."/>
            <person name="Staton M."/>
        </authorList>
    </citation>
    <scope>NUCLEOTIDE SEQUENCE [LARGE SCALE GENOMIC DNA]</scope>
    <source>
        <strain evidence="2">cv. NJ 8807/NJ 8810</strain>
        <tissue evidence="1">Young leaf</tissue>
    </source>
</reference>
<dbReference type="Proteomes" id="UP000828048">
    <property type="component" value="Chromosome 3"/>
</dbReference>
<name>A0ACB7YXX2_9ERIC</name>
<evidence type="ECO:0000313" key="2">
    <source>
        <dbReference type="Proteomes" id="UP000828048"/>
    </source>
</evidence>
<organism evidence="1 2">
    <name type="scientific">Vaccinium darrowii</name>
    <dbReference type="NCBI Taxonomy" id="229202"/>
    <lineage>
        <taxon>Eukaryota</taxon>
        <taxon>Viridiplantae</taxon>
        <taxon>Streptophyta</taxon>
        <taxon>Embryophyta</taxon>
        <taxon>Tracheophyta</taxon>
        <taxon>Spermatophyta</taxon>
        <taxon>Magnoliopsida</taxon>
        <taxon>eudicotyledons</taxon>
        <taxon>Gunneridae</taxon>
        <taxon>Pentapetalae</taxon>
        <taxon>asterids</taxon>
        <taxon>Ericales</taxon>
        <taxon>Ericaceae</taxon>
        <taxon>Vaccinioideae</taxon>
        <taxon>Vaccinieae</taxon>
        <taxon>Vaccinium</taxon>
    </lineage>
</organism>
<accession>A0ACB7YXX2</accession>